<dbReference type="RefSeq" id="WP_075065886.1">
    <property type="nucleotide sequence ID" value="NZ_LKAJ02000001.1"/>
</dbReference>
<evidence type="ECO:0000313" key="2">
    <source>
        <dbReference type="EMBL" id="MCS5711433.1"/>
    </source>
</evidence>
<dbReference type="AlphaFoldDB" id="A0A0Q9YX49"/>
<protein>
    <submittedName>
        <fullName evidence="1">Uncharacterized protein</fullName>
    </submittedName>
</protein>
<keyword evidence="3" id="KW-1185">Reference proteome</keyword>
<accession>A0A0Q9YX49</accession>
<dbReference type="Proteomes" id="UP000051497">
    <property type="component" value="Unassembled WGS sequence"/>
</dbReference>
<dbReference type="EMBL" id="LKAJ02000001">
    <property type="protein sequence ID" value="MCS5711433.1"/>
    <property type="molecule type" value="Genomic_DNA"/>
</dbReference>
<gene>
    <name evidence="2" type="ORF">HT99x_008295</name>
    <name evidence="1" type="ORF">HT99x_01254</name>
</gene>
<dbReference type="STRING" id="295108.HT99x_01254"/>
<sequence length="97" mass="11215">MNKNYLAALSQIVQDLNASIDENDHNRFVNLCAALQDFRNAYPEQNLDELQDKQQIIDMIPVIDTLIEKMESNKQKLAKEILVVRKSIKISKNQDDL</sequence>
<dbReference type="EMBL" id="LKAJ01000004">
    <property type="protein sequence ID" value="KRG21502.1"/>
    <property type="molecule type" value="Genomic_DNA"/>
</dbReference>
<reference evidence="1" key="1">
    <citation type="submission" date="2015-09" db="EMBL/GenBank/DDBJ databases">
        <title>Draft Genome Sequences of Two Novel Amoeba-resistant Intranuclear Bacteria, Candidatus Berkiella cookevillensis and Candidatus Berkiella aquae.</title>
        <authorList>
            <person name="Mehari Y.T."/>
            <person name="Arivett B.A."/>
            <person name="Farone A.L."/>
            <person name="Gunderson J.H."/>
            <person name="Farone M.B."/>
        </authorList>
    </citation>
    <scope>NUCLEOTIDE SEQUENCE [LARGE SCALE GENOMIC DNA]</scope>
    <source>
        <strain evidence="1">HT99</strain>
    </source>
</reference>
<evidence type="ECO:0000313" key="3">
    <source>
        <dbReference type="Proteomes" id="UP000051497"/>
    </source>
</evidence>
<organism evidence="1">
    <name type="scientific">Candidatus Berkiella aquae</name>
    <dbReference type="NCBI Taxonomy" id="295108"/>
    <lineage>
        <taxon>Bacteria</taxon>
        <taxon>Pseudomonadati</taxon>
        <taxon>Pseudomonadota</taxon>
        <taxon>Gammaproteobacteria</taxon>
        <taxon>Candidatus Berkiellales</taxon>
        <taxon>Candidatus Berkiellaceae</taxon>
        <taxon>Candidatus Berkiella</taxon>
    </lineage>
</organism>
<proteinExistence type="predicted"/>
<comment type="caution">
    <text evidence="1">The sequence shown here is derived from an EMBL/GenBank/DDBJ whole genome shotgun (WGS) entry which is preliminary data.</text>
</comment>
<reference evidence="2" key="2">
    <citation type="journal article" date="2016" name="Genome Announc.">
        <title>Draft Genome Sequences of Two Novel Amoeba-Resistant Intranuclear Bacteria, 'Candidatus Berkiella cookevillensis' and 'Candidatus Berkiella aquae'.</title>
        <authorList>
            <person name="Mehari Y.T."/>
            <person name="Arivett B.A."/>
            <person name="Farone A.L."/>
            <person name="Gunderson J.H."/>
            <person name="Farone M.B."/>
        </authorList>
    </citation>
    <scope>NUCLEOTIDE SEQUENCE</scope>
    <source>
        <strain evidence="2">HT99</strain>
    </source>
</reference>
<reference evidence="2" key="3">
    <citation type="submission" date="2021-06" db="EMBL/GenBank/DDBJ databases">
        <title>Genomic Description and Analysis of Intracellular Bacteria, Candidatus Berkiella cookevillensis and Candidatus Berkiella aquae.</title>
        <authorList>
            <person name="Kidane D.T."/>
            <person name="Mehari Y.T."/>
            <person name="Rice F.C."/>
            <person name="Arivett B.A."/>
            <person name="Farone A.L."/>
            <person name="Berk S.G."/>
            <person name="Farone M.B."/>
        </authorList>
    </citation>
    <scope>NUCLEOTIDE SEQUENCE</scope>
    <source>
        <strain evidence="2">HT99</strain>
    </source>
</reference>
<evidence type="ECO:0000313" key="1">
    <source>
        <dbReference type="EMBL" id="KRG21502.1"/>
    </source>
</evidence>
<name>A0A0Q9YX49_9GAMM</name>